<dbReference type="RefSeq" id="WP_348713013.1">
    <property type="nucleotide sequence ID" value="NZ_CAXIXY010000006.1"/>
</dbReference>
<keyword evidence="1" id="KW-0663">Pyridoxal phosphate</keyword>
<dbReference type="Gene3D" id="3.40.640.10">
    <property type="entry name" value="Type I PLP-dependent aspartate aminotransferase-like (Major domain)"/>
    <property type="match status" value="1"/>
</dbReference>
<organism evidence="2 3">
    <name type="scientific">Tenacibaculum platacis</name>
    <dbReference type="NCBI Taxonomy" id="3137852"/>
    <lineage>
        <taxon>Bacteria</taxon>
        <taxon>Pseudomonadati</taxon>
        <taxon>Bacteroidota</taxon>
        <taxon>Flavobacteriia</taxon>
        <taxon>Flavobacteriales</taxon>
        <taxon>Flavobacteriaceae</taxon>
        <taxon>Tenacibaculum</taxon>
    </lineage>
</organism>
<evidence type="ECO:0000256" key="1">
    <source>
        <dbReference type="RuleBase" id="RU004508"/>
    </source>
</evidence>
<dbReference type="PANTHER" id="PTHR30244:SF42">
    <property type="entry name" value="UDP-2-ACETAMIDO-2-DEOXY-3-OXO-D-GLUCURONATE AMINOTRANSFERASE"/>
    <property type="match status" value="1"/>
</dbReference>
<dbReference type="Proteomes" id="UP001497416">
    <property type="component" value="Unassembled WGS sequence"/>
</dbReference>
<dbReference type="Pfam" id="PF01041">
    <property type="entry name" value="DegT_DnrJ_EryC1"/>
    <property type="match status" value="1"/>
</dbReference>
<dbReference type="InterPro" id="IPR000653">
    <property type="entry name" value="DegT/StrS_aminotransferase"/>
</dbReference>
<keyword evidence="3" id="KW-1185">Reference proteome</keyword>
<gene>
    <name evidence="2" type="ORF">T190607A01A_40085</name>
</gene>
<comment type="similarity">
    <text evidence="1">Belongs to the DegT/DnrJ/EryC1 family.</text>
</comment>
<sequence>MITKKALNKNLYRRDWVYTNSAREAWSKIIDTYKKLHPAGKILLPSYIGWSSNEGSGIFDSVHDSGLDYDFYELGMRLEINVEDLKQKVSENENPLVLLVHYFGFIDASYDQITNWLITNNVFFVEDAAHAWLTDLIGGRSGRKGSYSFYSLHKLLPLSTGGFMVTNNVKENEDTDKTNPFLELNYDLLSIYNIRRINYNYLCNLLRDVSGIEVIFENLEDGICPQTLPVIVHNYNRDKLYEEMNEMGFGLVSLYHTMIKCLHEHKSRASAELSKKIINLPIHQDVEENQMDRMVLELKKKLNA</sequence>
<proteinExistence type="inferred from homology"/>
<accession>A0ABM9P3X5</accession>
<protein>
    <submittedName>
        <fullName evidence="2">dTDP-4-amino-4,6-dideoxygalactose transaminase</fullName>
    </submittedName>
</protein>
<reference evidence="2 3" key="1">
    <citation type="submission" date="2024-05" db="EMBL/GenBank/DDBJ databases">
        <authorList>
            <person name="Duchaud E."/>
        </authorList>
    </citation>
    <scope>NUCLEOTIDE SEQUENCE [LARGE SCALE GENOMIC DNA]</scope>
    <source>
        <strain evidence="2">Ena-SAMPLE-TAB-13-05-2024-13:56:06:370-140302</strain>
    </source>
</reference>
<dbReference type="PANTHER" id="PTHR30244">
    <property type="entry name" value="TRANSAMINASE"/>
    <property type="match status" value="1"/>
</dbReference>
<dbReference type="InterPro" id="IPR015421">
    <property type="entry name" value="PyrdxlP-dep_Trfase_major"/>
</dbReference>
<name>A0ABM9P3X5_9FLAO</name>
<dbReference type="Gene3D" id="3.90.1150.10">
    <property type="entry name" value="Aspartate Aminotransferase, domain 1"/>
    <property type="match status" value="1"/>
</dbReference>
<dbReference type="SUPFAM" id="SSF53383">
    <property type="entry name" value="PLP-dependent transferases"/>
    <property type="match status" value="1"/>
</dbReference>
<evidence type="ECO:0000313" key="2">
    <source>
        <dbReference type="EMBL" id="CAL2090799.1"/>
    </source>
</evidence>
<dbReference type="EMBL" id="CAXIXY010000006">
    <property type="protein sequence ID" value="CAL2090799.1"/>
    <property type="molecule type" value="Genomic_DNA"/>
</dbReference>
<dbReference type="InterPro" id="IPR015422">
    <property type="entry name" value="PyrdxlP-dep_Trfase_small"/>
</dbReference>
<comment type="caution">
    <text evidence="2">The sequence shown here is derived from an EMBL/GenBank/DDBJ whole genome shotgun (WGS) entry which is preliminary data.</text>
</comment>
<evidence type="ECO:0000313" key="3">
    <source>
        <dbReference type="Proteomes" id="UP001497416"/>
    </source>
</evidence>
<dbReference type="InterPro" id="IPR015424">
    <property type="entry name" value="PyrdxlP-dep_Trfase"/>
</dbReference>